<evidence type="ECO:0000256" key="1">
    <source>
        <dbReference type="SAM" id="MobiDB-lite"/>
    </source>
</evidence>
<feature type="compositionally biased region" description="Polar residues" evidence="1">
    <location>
        <begin position="66"/>
        <end position="75"/>
    </location>
</feature>
<dbReference type="EMBL" id="JAINUF010000019">
    <property type="protein sequence ID" value="KAJ8337075.1"/>
    <property type="molecule type" value="Genomic_DNA"/>
</dbReference>
<name>A0A9Q1EE33_SYNKA</name>
<feature type="region of interest" description="Disordered" evidence="1">
    <location>
        <begin position="66"/>
        <end position="134"/>
    </location>
</feature>
<evidence type="ECO:0000313" key="3">
    <source>
        <dbReference type="Proteomes" id="UP001152622"/>
    </source>
</evidence>
<keyword evidence="3" id="KW-1185">Reference proteome</keyword>
<reference evidence="2" key="1">
    <citation type="journal article" date="2023" name="Science">
        <title>Genome structures resolve the early diversification of teleost fishes.</title>
        <authorList>
            <person name="Parey E."/>
            <person name="Louis A."/>
            <person name="Montfort J."/>
            <person name="Bouchez O."/>
            <person name="Roques C."/>
            <person name="Iampietro C."/>
            <person name="Lluch J."/>
            <person name="Castinel A."/>
            <person name="Donnadieu C."/>
            <person name="Desvignes T."/>
            <person name="Floi Bucao C."/>
            <person name="Jouanno E."/>
            <person name="Wen M."/>
            <person name="Mejri S."/>
            <person name="Dirks R."/>
            <person name="Jansen H."/>
            <person name="Henkel C."/>
            <person name="Chen W.J."/>
            <person name="Zahm M."/>
            <person name="Cabau C."/>
            <person name="Klopp C."/>
            <person name="Thompson A.W."/>
            <person name="Robinson-Rechavi M."/>
            <person name="Braasch I."/>
            <person name="Lecointre G."/>
            <person name="Bobe J."/>
            <person name="Postlethwait J.H."/>
            <person name="Berthelot C."/>
            <person name="Roest Crollius H."/>
            <person name="Guiguen Y."/>
        </authorList>
    </citation>
    <scope>NUCLEOTIDE SEQUENCE</scope>
    <source>
        <strain evidence="2">WJC10195</strain>
    </source>
</reference>
<proteinExistence type="predicted"/>
<protein>
    <submittedName>
        <fullName evidence="2">Uncharacterized protein</fullName>
    </submittedName>
</protein>
<dbReference type="AlphaFoldDB" id="A0A9Q1EE33"/>
<dbReference type="Proteomes" id="UP001152622">
    <property type="component" value="Chromosome 19"/>
</dbReference>
<accession>A0A9Q1EE33</accession>
<gene>
    <name evidence="2" type="ORF">SKAU_G00382950</name>
</gene>
<sequence>MSGKDEGSCIEGWTGFNGHCFKYTGLKLRHTVCIMEDTWLQRALKMIMRFLRSSKAIMVIVPSHSGSDCQMSTRDGQPLTGSEELRKTATSSPAVNGAGGTPNGCEDCSPPGEFSNLKKEDERVEKGGGLRSHV</sequence>
<feature type="compositionally biased region" description="Basic and acidic residues" evidence="1">
    <location>
        <begin position="116"/>
        <end position="128"/>
    </location>
</feature>
<organism evidence="2 3">
    <name type="scientific">Synaphobranchus kaupii</name>
    <name type="common">Kaup's arrowtooth eel</name>
    <dbReference type="NCBI Taxonomy" id="118154"/>
    <lineage>
        <taxon>Eukaryota</taxon>
        <taxon>Metazoa</taxon>
        <taxon>Chordata</taxon>
        <taxon>Craniata</taxon>
        <taxon>Vertebrata</taxon>
        <taxon>Euteleostomi</taxon>
        <taxon>Actinopterygii</taxon>
        <taxon>Neopterygii</taxon>
        <taxon>Teleostei</taxon>
        <taxon>Anguilliformes</taxon>
        <taxon>Synaphobranchidae</taxon>
        <taxon>Synaphobranchus</taxon>
    </lineage>
</organism>
<evidence type="ECO:0000313" key="2">
    <source>
        <dbReference type="EMBL" id="KAJ8337075.1"/>
    </source>
</evidence>
<comment type="caution">
    <text evidence="2">The sequence shown here is derived from an EMBL/GenBank/DDBJ whole genome shotgun (WGS) entry which is preliminary data.</text>
</comment>